<sequence length="179" mass="20376">MVCNRCILVVRQLLEGLGLTPLHIELGKAIVQEELPPEAKAALNTALEAVGFELIDDRRSLLIERLRNAVIELAHYHDDGMRTNLSDYLSEKFHSDYSALSKLFSEMTGITLEKYYIAQRVERVKELLVYNELSLGQIADKLNYSSTAHLSAQFKSVTGITPSEFRKRSDRKRRPLDQV</sequence>
<name>A0A1Y3R4Y4_9BACT</name>
<dbReference type="PANTHER" id="PTHR43280:SF28">
    <property type="entry name" value="HTH-TYPE TRANSCRIPTIONAL ACTIVATOR RHAS"/>
    <property type="match status" value="1"/>
</dbReference>
<dbReference type="GO" id="GO:0003700">
    <property type="term" value="F:DNA-binding transcription factor activity"/>
    <property type="evidence" value="ECO:0007669"/>
    <property type="project" value="InterPro"/>
</dbReference>
<keyword evidence="2" id="KW-0238">DNA-binding</keyword>
<dbReference type="PROSITE" id="PS01124">
    <property type="entry name" value="HTH_ARAC_FAMILY_2"/>
    <property type="match status" value="1"/>
</dbReference>
<dbReference type="InterPro" id="IPR009057">
    <property type="entry name" value="Homeodomain-like_sf"/>
</dbReference>
<keyword evidence="1" id="KW-0805">Transcription regulation</keyword>
<dbReference type="RefSeq" id="WP_018695924.1">
    <property type="nucleotide sequence ID" value="NZ_BAAFKZ010000009.1"/>
</dbReference>
<dbReference type="eggNOG" id="COG2207">
    <property type="taxonomic scope" value="Bacteria"/>
</dbReference>
<feature type="domain" description="HTH araC/xylS-type" evidence="4">
    <location>
        <begin position="89"/>
        <end position="168"/>
    </location>
</feature>
<evidence type="ECO:0000256" key="2">
    <source>
        <dbReference type="ARBA" id="ARBA00023125"/>
    </source>
</evidence>
<evidence type="ECO:0000313" key="6">
    <source>
        <dbReference type="Proteomes" id="UP000195772"/>
    </source>
</evidence>
<dbReference type="SUPFAM" id="SSF46689">
    <property type="entry name" value="Homeodomain-like"/>
    <property type="match status" value="1"/>
</dbReference>
<dbReference type="SMART" id="SM00342">
    <property type="entry name" value="HTH_ARAC"/>
    <property type="match status" value="1"/>
</dbReference>
<evidence type="ECO:0000256" key="1">
    <source>
        <dbReference type="ARBA" id="ARBA00023015"/>
    </source>
</evidence>
<dbReference type="PANTHER" id="PTHR43280">
    <property type="entry name" value="ARAC-FAMILY TRANSCRIPTIONAL REGULATOR"/>
    <property type="match status" value="1"/>
</dbReference>
<evidence type="ECO:0000256" key="3">
    <source>
        <dbReference type="ARBA" id="ARBA00023163"/>
    </source>
</evidence>
<dbReference type="Pfam" id="PF12833">
    <property type="entry name" value="HTH_18"/>
    <property type="match status" value="1"/>
</dbReference>
<evidence type="ECO:0000259" key="4">
    <source>
        <dbReference type="PROSITE" id="PS01124"/>
    </source>
</evidence>
<dbReference type="GO" id="GO:0043565">
    <property type="term" value="F:sequence-specific DNA binding"/>
    <property type="evidence" value="ECO:0007669"/>
    <property type="project" value="InterPro"/>
</dbReference>
<accession>A0A1Y3R4Y4</accession>
<keyword evidence="3" id="KW-0804">Transcription</keyword>
<dbReference type="PROSITE" id="PS00041">
    <property type="entry name" value="HTH_ARAC_FAMILY_1"/>
    <property type="match status" value="1"/>
</dbReference>
<dbReference type="InterPro" id="IPR018060">
    <property type="entry name" value="HTH_AraC"/>
</dbReference>
<dbReference type="EMBL" id="NFHB01000003">
    <property type="protein sequence ID" value="OUN03850.1"/>
    <property type="molecule type" value="Genomic_DNA"/>
</dbReference>
<comment type="caution">
    <text evidence="5">The sequence shown here is derived from an EMBL/GenBank/DDBJ whole genome shotgun (WGS) entry which is preliminary data.</text>
</comment>
<organism evidence="5 6">
    <name type="scientific">Alistipes onderdonkii</name>
    <dbReference type="NCBI Taxonomy" id="328813"/>
    <lineage>
        <taxon>Bacteria</taxon>
        <taxon>Pseudomonadati</taxon>
        <taxon>Bacteroidota</taxon>
        <taxon>Bacteroidia</taxon>
        <taxon>Bacteroidales</taxon>
        <taxon>Rikenellaceae</taxon>
        <taxon>Alistipes</taxon>
    </lineage>
</organism>
<dbReference type="Gene3D" id="1.10.10.60">
    <property type="entry name" value="Homeodomain-like"/>
    <property type="match status" value="1"/>
</dbReference>
<protein>
    <submittedName>
        <fullName evidence="5">AraC family transcriptional regulator</fullName>
    </submittedName>
</protein>
<dbReference type="Proteomes" id="UP000195772">
    <property type="component" value="Unassembled WGS sequence"/>
</dbReference>
<reference evidence="6" key="1">
    <citation type="submission" date="2017-04" db="EMBL/GenBank/DDBJ databases">
        <title>Function of individual gut microbiota members based on whole genome sequencing of pure cultures obtained from chicken caecum.</title>
        <authorList>
            <person name="Medvecky M."/>
            <person name="Cejkova D."/>
            <person name="Polansky O."/>
            <person name="Karasova D."/>
            <person name="Kubasova T."/>
            <person name="Cizek A."/>
            <person name="Rychlik I."/>
        </authorList>
    </citation>
    <scope>NUCLEOTIDE SEQUENCE [LARGE SCALE GENOMIC DNA]</scope>
    <source>
        <strain evidence="6">An90</strain>
    </source>
</reference>
<gene>
    <name evidence="5" type="ORF">B5G41_05135</name>
</gene>
<evidence type="ECO:0000313" key="5">
    <source>
        <dbReference type="EMBL" id="OUN03850.1"/>
    </source>
</evidence>
<proteinExistence type="predicted"/>
<dbReference type="InterPro" id="IPR018062">
    <property type="entry name" value="HTH_AraC-typ_CS"/>
</dbReference>
<dbReference type="AlphaFoldDB" id="A0A1Y3R4Y4"/>